<evidence type="ECO:0000313" key="2">
    <source>
        <dbReference type="Proteomes" id="UP001519308"/>
    </source>
</evidence>
<proteinExistence type="predicted"/>
<dbReference type="RefSeq" id="WP_021282164.1">
    <property type="nucleotide sequence ID" value="NZ_JAGGLL010000012.1"/>
</dbReference>
<reference evidence="1 2" key="1">
    <citation type="submission" date="2021-03" db="EMBL/GenBank/DDBJ databases">
        <title>Genomic Encyclopedia of Type Strains, Phase IV (KMG-IV): sequencing the most valuable type-strain genomes for metagenomic binning, comparative biology and taxonomic classification.</title>
        <authorList>
            <person name="Goeker M."/>
        </authorList>
    </citation>
    <scope>NUCLEOTIDE SEQUENCE [LARGE SCALE GENOMIC DNA]</scope>
    <source>
        <strain evidence="1 2">DSM 28650</strain>
    </source>
</reference>
<sequence length="59" mass="6797">MSKQNRGKALWNLQSRGRGTCPVCKTERIKVLYDKTLGDGTKLKVCKRCRNKKIQCVEK</sequence>
<gene>
    <name evidence="1" type="ORF">J2Z44_001795</name>
</gene>
<evidence type="ECO:0000313" key="1">
    <source>
        <dbReference type="EMBL" id="MBP2021994.1"/>
    </source>
</evidence>
<accession>A0ABS4K5S2</accession>
<dbReference type="EMBL" id="JAGGLL010000012">
    <property type="protein sequence ID" value="MBP2021994.1"/>
    <property type="molecule type" value="Genomic_DNA"/>
</dbReference>
<protein>
    <submittedName>
        <fullName evidence="1">Uncharacterized protein</fullName>
    </submittedName>
</protein>
<comment type="caution">
    <text evidence="1">The sequence shown here is derived from an EMBL/GenBank/DDBJ whole genome shotgun (WGS) entry which is preliminary data.</text>
</comment>
<dbReference type="Proteomes" id="UP001519308">
    <property type="component" value="Unassembled WGS sequence"/>
</dbReference>
<name>A0ABS4K5S2_9CLOT</name>
<organism evidence="1 2">
    <name type="scientific">Clostridium punense</name>
    <dbReference type="NCBI Taxonomy" id="1054297"/>
    <lineage>
        <taxon>Bacteria</taxon>
        <taxon>Bacillati</taxon>
        <taxon>Bacillota</taxon>
        <taxon>Clostridia</taxon>
        <taxon>Eubacteriales</taxon>
        <taxon>Clostridiaceae</taxon>
        <taxon>Clostridium</taxon>
    </lineage>
</organism>
<keyword evidence="2" id="KW-1185">Reference proteome</keyword>